<evidence type="ECO:0000313" key="2">
    <source>
        <dbReference type="Proteomes" id="UP000314294"/>
    </source>
</evidence>
<name>A0A4Z2FHC3_9TELE</name>
<protein>
    <submittedName>
        <fullName evidence="1">Uncharacterized protein</fullName>
    </submittedName>
</protein>
<gene>
    <name evidence="1" type="ORF">EYF80_050100</name>
</gene>
<dbReference type="AlphaFoldDB" id="A0A4Z2FHC3"/>
<dbReference type="EMBL" id="SRLO01001254">
    <property type="protein sequence ID" value="TNN39732.1"/>
    <property type="molecule type" value="Genomic_DNA"/>
</dbReference>
<sequence length="95" mass="11290">MRPPLGVSFEAFNVTFGRTERYRGETAGSWSYRGRARVGLRGRRRVGWRTRVQLLWKLCRYRMLRVISFQLVGTDSMIKLILHSFWSKTCKHPEK</sequence>
<reference evidence="1 2" key="1">
    <citation type="submission" date="2019-03" db="EMBL/GenBank/DDBJ databases">
        <title>First draft genome of Liparis tanakae, snailfish: a comprehensive survey of snailfish specific genes.</title>
        <authorList>
            <person name="Kim W."/>
            <person name="Song I."/>
            <person name="Jeong J.-H."/>
            <person name="Kim D."/>
            <person name="Kim S."/>
            <person name="Ryu S."/>
            <person name="Song J.Y."/>
            <person name="Lee S.K."/>
        </authorList>
    </citation>
    <scope>NUCLEOTIDE SEQUENCE [LARGE SCALE GENOMIC DNA]</scope>
    <source>
        <tissue evidence="1">Muscle</tissue>
    </source>
</reference>
<organism evidence="1 2">
    <name type="scientific">Liparis tanakae</name>
    <name type="common">Tanaka's snailfish</name>
    <dbReference type="NCBI Taxonomy" id="230148"/>
    <lineage>
        <taxon>Eukaryota</taxon>
        <taxon>Metazoa</taxon>
        <taxon>Chordata</taxon>
        <taxon>Craniata</taxon>
        <taxon>Vertebrata</taxon>
        <taxon>Euteleostomi</taxon>
        <taxon>Actinopterygii</taxon>
        <taxon>Neopterygii</taxon>
        <taxon>Teleostei</taxon>
        <taxon>Neoteleostei</taxon>
        <taxon>Acanthomorphata</taxon>
        <taxon>Eupercaria</taxon>
        <taxon>Perciformes</taxon>
        <taxon>Cottioidei</taxon>
        <taxon>Cottales</taxon>
        <taxon>Liparidae</taxon>
        <taxon>Liparis</taxon>
    </lineage>
</organism>
<comment type="caution">
    <text evidence="1">The sequence shown here is derived from an EMBL/GenBank/DDBJ whole genome shotgun (WGS) entry which is preliminary data.</text>
</comment>
<evidence type="ECO:0000313" key="1">
    <source>
        <dbReference type="EMBL" id="TNN39732.1"/>
    </source>
</evidence>
<accession>A0A4Z2FHC3</accession>
<dbReference type="Proteomes" id="UP000314294">
    <property type="component" value="Unassembled WGS sequence"/>
</dbReference>
<keyword evidence="2" id="KW-1185">Reference proteome</keyword>
<proteinExistence type="predicted"/>